<dbReference type="AlphaFoldDB" id="A0AAV4V9N4"/>
<dbReference type="Proteomes" id="UP001054945">
    <property type="component" value="Unassembled WGS sequence"/>
</dbReference>
<gene>
    <name evidence="1" type="ORF">CEXT_683221</name>
</gene>
<dbReference type="EMBL" id="BPLR01014109">
    <property type="protein sequence ID" value="GIY66364.1"/>
    <property type="molecule type" value="Genomic_DNA"/>
</dbReference>
<sequence length="154" mass="16402">MNVGATKYVENIPVRIGTGGIQQTHPLTGAIRSVPISIDNVSIPPLPQVYPESSQGLRVGLLAGGTLGLQPVPPVPIGEGQSGLIGPLTFGPKGGRHFWPHASPLPEAERSIGGPDFPLSRPQIFPEKQVCAQAQKRPKLEDAIYIARELSMLY</sequence>
<name>A0AAV4V9N4_CAEEX</name>
<organism evidence="1 2">
    <name type="scientific">Caerostris extrusa</name>
    <name type="common">Bark spider</name>
    <name type="synonym">Caerostris bankana</name>
    <dbReference type="NCBI Taxonomy" id="172846"/>
    <lineage>
        <taxon>Eukaryota</taxon>
        <taxon>Metazoa</taxon>
        <taxon>Ecdysozoa</taxon>
        <taxon>Arthropoda</taxon>
        <taxon>Chelicerata</taxon>
        <taxon>Arachnida</taxon>
        <taxon>Araneae</taxon>
        <taxon>Araneomorphae</taxon>
        <taxon>Entelegynae</taxon>
        <taxon>Araneoidea</taxon>
        <taxon>Araneidae</taxon>
        <taxon>Caerostris</taxon>
    </lineage>
</organism>
<reference evidence="1 2" key="1">
    <citation type="submission" date="2021-06" db="EMBL/GenBank/DDBJ databases">
        <title>Caerostris extrusa draft genome.</title>
        <authorList>
            <person name="Kono N."/>
            <person name="Arakawa K."/>
        </authorList>
    </citation>
    <scope>NUCLEOTIDE SEQUENCE [LARGE SCALE GENOMIC DNA]</scope>
</reference>
<keyword evidence="2" id="KW-1185">Reference proteome</keyword>
<comment type="caution">
    <text evidence="1">The sequence shown here is derived from an EMBL/GenBank/DDBJ whole genome shotgun (WGS) entry which is preliminary data.</text>
</comment>
<protein>
    <submittedName>
        <fullName evidence="1">Uncharacterized protein</fullName>
    </submittedName>
</protein>
<accession>A0AAV4V9N4</accession>
<evidence type="ECO:0000313" key="1">
    <source>
        <dbReference type="EMBL" id="GIY66364.1"/>
    </source>
</evidence>
<proteinExistence type="predicted"/>
<evidence type="ECO:0000313" key="2">
    <source>
        <dbReference type="Proteomes" id="UP001054945"/>
    </source>
</evidence>